<dbReference type="AlphaFoldDB" id="A0A841H7E5"/>
<dbReference type="Gene3D" id="2.120.10.30">
    <property type="entry name" value="TolB, C-terminal domain"/>
    <property type="match status" value="2"/>
</dbReference>
<dbReference type="Gene3D" id="2.40.160.50">
    <property type="entry name" value="membrane protein fhac: a member of the omp85/tpsb transporter family"/>
    <property type="match status" value="1"/>
</dbReference>
<feature type="signal peptide" evidence="2">
    <location>
        <begin position="1"/>
        <end position="30"/>
    </location>
</feature>
<evidence type="ECO:0000313" key="4">
    <source>
        <dbReference type="Proteomes" id="UP000582837"/>
    </source>
</evidence>
<dbReference type="Proteomes" id="UP000582837">
    <property type="component" value="Unassembled WGS sequence"/>
</dbReference>
<reference evidence="3 4" key="1">
    <citation type="submission" date="2020-08" db="EMBL/GenBank/DDBJ databases">
        <title>Genomic Encyclopedia of Type Strains, Phase IV (KMG-IV): sequencing the most valuable type-strain genomes for metagenomic binning, comparative biology and taxonomic classification.</title>
        <authorList>
            <person name="Goeker M."/>
        </authorList>
    </citation>
    <scope>NUCLEOTIDE SEQUENCE [LARGE SCALE GENOMIC DNA]</scope>
    <source>
        <strain evidence="3 4">DSM 29007</strain>
    </source>
</reference>
<feature type="chain" id="PRO_5032772519" evidence="2">
    <location>
        <begin position="31"/>
        <end position="1060"/>
    </location>
</feature>
<evidence type="ECO:0000313" key="3">
    <source>
        <dbReference type="EMBL" id="MBB6074081.1"/>
    </source>
</evidence>
<proteinExistence type="inferred from homology"/>
<protein>
    <submittedName>
        <fullName evidence="3">Tol biopolymer transport system component</fullName>
    </submittedName>
</protein>
<comment type="caution">
    <text evidence="3">The sequence shown here is derived from an EMBL/GenBank/DDBJ whole genome shotgun (WGS) entry which is preliminary data.</text>
</comment>
<dbReference type="Pfam" id="PF07676">
    <property type="entry name" value="PD40"/>
    <property type="match status" value="4"/>
</dbReference>
<evidence type="ECO:0000256" key="1">
    <source>
        <dbReference type="ARBA" id="ARBA00009820"/>
    </source>
</evidence>
<keyword evidence="2" id="KW-0732">Signal</keyword>
<gene>
    <name evidence="3" type="ORF">HNQ61_005762</name>
</gene>
<organism evidence="3 4">
    <name type="scientific">Longimicrobium terrae</name>
    <dbReference type="NCBI Taxonomy" id="1639882"/>
    <lineage>
        <taxon>Bacteria</taxon>
        <taxon>Pseudomonadati</taxon>
        <taxon>Gemmatimonadota</taxon>
        <taxon>Longimicrobiia</taxon>
        <taxon>Longimicrobiales</taxon>
        <taxon>Longimicrobiaceae</taxon>
        <taxon>Longimicrobium</taxon>
    </lineage>
</organism>
<accession>A0A841H7E5</accession>
<dbReference type="InterPro" id="IPR011042">
    <property type="entry name" value="6-blade_b-propeller_TolB-like"/>
</dbReference>
<dbReference type="SUPFAM" id="SSF69304">
    <property type="entry name" value="Tricorn protease N-terminal domain"/>
    <property type="match status" value="1"/>
</dbReference>
<sequence length="1060" mass="117224">MSAVSRLRVLCAVAALCAGATALGPAPAEAQYFGRNKVQYQTFDFRILRTTHFDVYYYPEEEVAARDAARMAERWYGRLSQVLEYEFEQRQPLILYASHPHFQQTTSLGGDIGEGTGGVTEAFKQRIILPMANAYAETDHVVGHELVHAFQYDISGLGRAQGGIEQAAQRFNVPAWFTEGMAEYLSIGPVDPHTAMWLRDAALTGRIPTLEQLTFDPSFFPYRWGQAFWAYVGGRWGDAAVGQILKQVGQGVPYPEAFSRIVNVPLEEISEDWANSIRRTYLPLLNERREAREQGQPTITQREQGGRLNVAPVVSPDGRRIAFLSELNFLDVQLYVADAQTGEVLHRLVRGTSFDPHYGSLRYINSAGSWSPDSRRFAFSALVGGRDVISIIDAQRGSRLREYDIDGVSEITNPTWSPDGSTIVVSGLRGGVSDLYAVDVNTGRSRQLTNDKYADMQPMFSPDGRTLAFVTDRDETNLETLSFASYRIGLMDFPSGAVRTIDPGGEGKAINPQWTQDGTGLFFIGDVTGISNIYRVQLATGAVTQVTDLFTGVSGITDLSPAISSAQRDNRLIFAAYERDGFNIYSITDPTELAGTTPRPVQVAAAGRPGVPLPALLPPVPRPEDPPFNRVLLAVNEYQTGLPSVEEQATWTVVPYRPRLSLDYLGQPVVGASVGGGPYNRGGLYGGISGIFSDQLGQHTVYGTIQAQGQLDEIGFSTLYLNQTHRWNWGVSAQRIPYIYGGLPYEAIDEEAQEYLQQLVTLRFFDTSLNALAQYPFSQVQRLEFSAGVRRFATDTIIRELVYPIIDGQVVGLSDIRDRHESGVAYNMGQASVALAYDNALQGYTSPFAGQRYRFEVSPTVGSLQFTNATADYRRYIFARPFTLAVRALHVGRYGRDEARLQPYFLGWPMLLRGYDPNGLYNSCRSSIDDNNVRNADCQLYDDELRGSRVGVANVELRLPMFRQIIVGNSIGLPPVEAFGFFDAGSAWGNVLLQQGGVLETRPTFRRGVDLDNDRRGIVTSGGAGARVNLFGYAVLEAAYVKGFESNRGWHWQFALQPGF</sequence>
<dbReference type="EMBL" id="JACHIA010000039">
    <property type="protein sequence ID" value="MBB6074081.1"/>
    <property type="molecule type" value="Genomic_DNA"/>
</dbReference>
<dbReference type="PANTHER" id="PTHR36842">
    <property type="entry name" value="PROTEIN TOLB HOMOLOG"/>
    <property type="match status" value="1"/>
</dbReference>
<comment type="similarity">
    <text evidence="1">Belongs to the TolB family.</text>
</comment>
<name>A0A841H7E5_9BACT</name>
<keyword evidence="4" id="KW-1185">Reference proteome</keyword>
<dbReference type="RefSeq" id="WP_170032848.1">
    <property type="nucleotide sequence ID" value="NZ_JABDTL010000001.1"/>
</dbReference>
<dbReference type="InterPro" id="IPR011659">
    <property type="entry name" value="WD40"/>
</dbReference>
<dbReference type="PANTHER" id="PTHR36842:SF1">
    <property type="entry name" value="PROTEIN TOLB"/>
    <property type="match status" value="1"/>
</dbReference>
<evidence type="ECO:0000256" key="2">
    <source>
        <dbReference type="SAM" id="SignalP"/>
    </source>
</evidence>